<dbReference type="SUPFAM" id="SSF53098">
    <property type="entry name" value="Ribonuclease H-like"/>
    <property type="match status" value="1"/>
</dbReference>
<accession>A0A8H6LR65</accession>
<dbReference type="InterPro" id="IPR052035">
    <property type="entry name" value="ZnF_BED_domain_contain"/>
</dbReference>
<dbReference type="PANTHER" id="PTHR46481">
    <property type="entry name" value="ZINC FINGER BED DOMAIN-CONTAINING PROTEIN 4"/>
    <property type="match status" value="1"/>
</dbReference>
<evidence type="ECO:0000313" key="6">
    <source>
        <dbReference type="EMBL" id="KAF6527765.1"/>
    </source>
</evidence>
<dbReference type="PANTHER" id="PTHR46481:SF10">
    <property type="entry name" value="ZINC FINGER BED DOMAIN-CONTAINING PROTEIN 39"/>
    <property type="match status" value="1"/>
</dbReference>
<evidence type="ECO:0000313" key="7">
    <source>
        <dbReference type="Proteomes" id="UP000593570"/>
    </source>
</evidence>
<dbReference type="EMBL" id="JACDXP010000002">
    <property type="protein sequence ID" value="KAF6527765.1"/>
    <property type="molecule type" value="Genomic_DNA"/>
</dbReference>
<dbReference type="GO" id="GO:0008270">
    <property type="term" value="F:zinc ion binding"/>
    <property type="evidence" value="ECO:0007669"/>
    <property type="project" value="UniProtKB-KW"/>
</dbReference>
<comment type="caution">
    <text evidence="6">The sequence shown here is derived from an EMBL/GenBank/DDBJ whole genome shotgun (WGS) entry which is preliminary data.</text>
</comment>
<keyword evidence="3" id="KW-0863">Zinc-finger</keyword>
<organism evidence="6 7">
    <name type="scientific">Fusarium oxysporum f. sp. conglutinans</name>
    <dbReference type="NCBI Taxonomy" id="100902"/>
    <lineage>
        <taxon>Eukaryota</taxon>
        <taxon>Fungi</taxon>
        <taxon>Dikarya</taxon>
        <taxon>Ascomycota</taxon>
        <taxon>Pezizomycotina</taxon>
        <taxon>Sordariomycetes</taxon>
        <taxon>Hypocreomycetidae</taxon>
        <taxon>Hypocreales</taxon>
        <taxon>Nectriaceae</taxon>
        <taxon>Fusarium</taxon>
        <taxon>Fusarium oxysporum species complex</taxon>
    </lineage>
</organism>
<name>A0A8H6LR65_FUSOX</name>
<keyword evidence="4" id="KW-0862">Zinc</keyword>
<dbReference type="GO" id="GO:0005634">
    <property type="term" value="C:nucleus"/>
    <property type="evidence" value="ECO:0007669"/>
    <property type="project" value="UniProtKB-SubCell"/>
</dbReference>
<dbReference type="InterPro" id="IPR012337">
    <property type="entry name" value="RNaseH-like_sf"/>
</dbReference>
<evidence type="ECO:0000256" key="4">
    <source>
        <dbReference type="ARBA" id="ARBA00022833"/>
    </source>
</evidence>
<sequence length="379" mass="43659">MFASIPTPDSLRQVFNRQAYNEAVIGLLTRRRTPFSAVEWNELKDLALACNPTIGDQLITSRRQAMRHIAENHVFYRDQIKGKLAIASSPIHISTDLWTSPHRHALLAVCAQWVDQDYQLQKALLGLPECRGNHSGERQADLIISILETFGIMPKFGYHTGDNATSNDTCLESIARRLKENLNQHYSAPETRDERMLHAIDMGWFIMNKYYTMTEDVPVYSAALLLDPSKRDAYIKQNWPDEWYDNAIGGAQAIWEEEYNIELPTKPPAAPSAAPDFVEHESNKLAQLARNMKVKTAVLRCEDDFMTFITAQPIEIDSTPLQWWLPMHVRKHWKDYYHELPLPTTTPQLRDEIRRLDEYDLLARELDVVSPSMILDEII</sequence>
<evidence type="ECO:0000256" key="3">
    <source>
        <dbReference type="ARBA" id="ARBA00022771"/>
    </source>
</evidence>
<keyword evidence="5" id="KW-0539">Nucleus</keyword>
<protein>
    <submittedName>
        <fullName evidence="6">Uncharacterized protein</fullName>
    </submittedName>
</protein>
<proteinExistence type="predicted"/>
<evidence type="ECO:0000256" key="2">
    <source>
        <dbReference type="ARBA" id="ARBA00022723"/>
    </source>
</evidence>
<comment type="subcellular location">
    <subcellularLocation>
        <location evidence="1">Nucleus</location>
    </subcellularLocation>
</comment>
<dbReference type="AlphaFoldDB" id="A0A8H6LR65"/>
<dbReference type="Proteomes" id="UP000593570">
    <property type="component" value="Unassembled WGS sequence"/>
</dbReference>
<evidence type="ECO:0000256" key="1">
    <source>
        <dbReference type="ARBA" id="ARBA00004123"/>
    </source>
</evidence>
<evidence type="ECO:0000256" key="5">
    <source>
        <dbReference type="ARBA" id="ARBA00023242"/>
    </source>
</evidence>
<reference evidence="6 7" key="1">
    <citation type="journal article" date="2020" name="bioRxiv">
        <title>A chromosome-scale genome assembly for the Fusarium oxysporum strain Fo5176 to establish a model Arabidopsis-fungal pathosystem.</title>
        <authorList>
            <person name="Fokkens L."/>
            <person name="Guo L."/>
            <person name="Dora S."/>
            <person name="Wang B."/>
            <person name="Ye K."/>
            <person name="Sanchez-Rodriguez C."/>
            <person name="Croll D."/>
        </authorList>
    </citation>
    <scope>NUCLEOTIDE SEQUENCE [LARGE SCALE GENOMIC DNA]</scope>
    <source>
        <strain evidence="6 7">Fo5176</strain>
    </source>
</reference>
<gene>
    <name evidence="6" type="ORF">HZS61_008067</name>
</gene>
<keyword evidence="2" id="KW-0479">Metal-binding</keyword>